<feature type="domain" description="Beta-lactamase-related" evidence="1">
    <location>
        <begin position="11"/>
        <end position="166"/>
    </location>
</feature>
<proteinExistence type="predicted"/>
<dbReference type="AlphaFoldDB" id="A0A919SZD9"/>
<accession>A0A919SZD9</accession>
<gene>
    <name evidence="2" type="ORF">Aco04nite_69300</name>
</gene>
<dbReference type="PANTHER" id="PTHR46825:SF7">
    <property type="entry name" value="D-ALANYL-D-ALANINE CARBOXYPEPTIDASE"/>
    <property type="match status" value="1"/>
</dbReference>
<comment type="caution">
    <text evidence="2">The sequence shown here is derived from an EMBL/GenBank/DDBJ whole genome shotgun (WGS) entry which is preliminary data.</text>
</comment>
<dbReference type="PANTHER" id="PTHR46825">
    <property type="entry name" value="D-ALANYL-D-ALANINE-CARBOXYPEPTIDASE/ENDOPEPTIDASE AMPH"/>
    <property type="match status" value="1"/>
</dbReference>
<dbReference type="InterPro" id="IPR050491">
    <property type="entry name" value="AmpC-like"/>
</dbReference>
<dbReference type="InterPro" id="IPR012338">
    <property type="entry name" value="Beta-lactam/transpept-like"/>
</dbReference>
<dbReference type="SUPFAM" id="SSF56601">
    <property type="entry name" value="beta-lactamase/transpeptidase-like"/>
    <property type="match status" value="1"/>
</dbReference>
<evidence type="ECO:0000313" key="2">
    <source>
        <dbReference type="EMBL" id="GIM80162.1"/>
    </source>
</evidence>
<organism evidence="2 3">
    <name type="scientific">Winogradskya consettensis</name>
    <dbReference type="NCBI Taxonomy" id="113560"/>
    <lineage>
        <taxon>Bacteria</taxon>
        <taxon>Bacillati</taxon>
        <taxon>Actinomycetota</taxon>
        <taxon>Actinomycetes</taxon>
        <taxon>Micromonosporales</taxon>
        <taxon>Micromonosporaceae</taxon>
        <taxon>Winogradskya</taxon>
    </lineage>
</organism>
<evidence type="ECO:0000259" key="1">
    <source>
        <dbReference type="Pfam" id="PF00144"/>
    </source>
</evidence>
<keyword evidence="3" id="KW-1185">Reference proteome</keyword>
<dbReference type="EMBL" id="BOQP01000041">
    <property type="protein sequence ID" value="GIM80162.1"/>
    <property type="molecule type" value="Genomic_DNA"/>
</dbReference>
<evidence type="ECO:0000313" key="3">
    <source>
        <dbReference type="Proteomes" id="UP000680865"/>
    </source>
</evidence>
<sequence length="207" mass="21977">MDRRATGRGRASKPPLFAPGTDWSYSNTNYVQLGMVIHKITGRPYAAELRDRIIRPLGLHETESPGTRLDIAGPHAHGYLEVGDAPVDVTRLNPSIAGSAGDLISSTADLNTFFRALLTGRLLPPAQLAQMKTAVPGHDYGLGLEQEQLPCGVTVYGHGGDIFGYNTLSLHTADARMQLSAAVTPYAGNLGPSADALLSRVFCGQPA</sequence>
<dbReference type="InterPro" id="IPR001466">
    <property type="entry name" value="Beta-lactam-related"/>
</dbReference>
<dbReference type="Pfam" id="PF00144">
    <property type="entry name" value="Beta-lactamase"/>
    <property type="match status" value="1"/>
</dbReference>
<protein>
    <recommendedName>
        <fullName evidence="1">Beta-lactamase-related domain-containing protein</fullName>
    </recommendedName>
</protein>
<reference evidence="2" key="1">
    <citation type="submission" date="2021-03" db="EMBL/GenBank/DDBJ databases">
        <title>Whole genome shotgun sequence of Actinoplanes consettensis NBRC 14913.</title>
        <authorList>
            <person name="Komaki H."/>
            <person name="Tamura T."/>
        </authorList>
    </citation>
    <scope>NUCLEOTIDE SEQUENCE</scope>
    <source>
        <strain evidence="2">NBRC 14913</strain>
    </source>
</reference>
<dbReference type="Proteomes" id="UP000680865">
    <property type="component" value="Unassembled WGS sequence"/>
</dbReference>
<name>A0A919SZD9_9ACTN</name>
<dbReference type="Gene3D" id="3.40.710.10">
    <property type="entry name" value="DD-peptidase/beta-lactamase superfamily"/>
    <property type="match status" value="1"/>
</dbReference>
<dbReference type="RefSeq" id="WP_213001406.1">
    <property type="nucleotide sequence ID" value="NZ_BAAATW010000007.1"/>
</dbReference>